<dbReference type="AlphaFoldDB" id="A0AAN8TUM5"/>
<accession>A0AAN8TUM5</accession>
<organism evidence="1 2">
    <name type="scientific">Solanum bulbocastanum</name>
    <name type="common">Wild potato</name>
    <dbReference type="NCBI Taxonomy" id="147425"/>
    <lineage>
        <taxon>Eukaryota</taxon>
        <taxon>Viridiplantae</taxon>
        <taxon>Streptophyta</taxon>
        <taxon>Embryophyta</taxon>
        <taxon>Tracheophyta</taxon>
        <taxon>Spermatophyta</taxon>
        <taxon>Magnoliopsida</taxon>
        <taxon>eudicotyledons</taxon>
        <taxon>Gunneridae</taxon>
        <taxon>Pentapetalae</taxon>
        <taxon>asterids</taxon>
        <taxon>lamiids</taxon>
        <taxon>Solanales</taxon>
        <taxon>Solanaceae</taxon>
        <taxon>Solanoideae</taxon>
        <taxon>Solaneae</taxon>
        <taxon>Solanum</taxon>
    </lineage>
</organism>
<dbReference type="EMBL" id="JBANQN010000003">
    <property type="protein sequence ID" value="KAK6793665.1"/>
    <property type="molecule type" value="Genomic_DNA"/>
</dbReference>
<proteinExistence type="predicted"/>
<name>A0AAN8TUM5_SOLBU</name>
<gene>
    <name evidence="1" type="ORF">RDI58_007118</name>
</gene>
<sequence>MAFQQEQRRVSRLAHYWCDETVQLKFGIEMLKANTRSQEGIEVDIKDILRVCNQPKLIAI</sequence>
<keyword evidence="2" id="KW-1185">Reference proteome</keyword>
<reference evidence="1 2" key="1">
    <citation type="submission" date="2024-02" db="EMBL/GenBank/DDBJ databases">
        <title>de novo genome assembly of Solanum bulbocastanum strain 11H21.</title>
        <authorList>
            <person name="Hosaka A.J."/>
        </authorList>
    </citation>
    <scope>NUCLEOTIDE SEQUENCE [LARGE SCALE GENOMIC DNA]</scope>
    <source>
        <tissue evidence="1">Young leaves</tissue>
    </source>
</reference>
<protein>
    <submittedName>
        <fullName evidence="1">Uncharacterized protein</fullName>
    </submittedName>
</protein>
<comment type="caution">
    <text evidence="1">The sequence shown here is derived from an EMBL/GenBank/DDBJ whole genome shotgun (WGS) entry which is preliminary data.</text>
</comment>
<evidence type="ECO:0000313" key="1">
    <source>
        <dbReference type="EMBL" id="KAK6793665.1"/>
    </source>
</evidence>
<evidence type="ECO:0000313" key="2">
    <source>
        <dbReference type="Proteomes" id="UP001371456"/>
    </source>
</evidence>
<dbReference type="Proteomes" id="UP001371456">
    <property type="component" value="Unassembled WGS sequence"/>
</dbReference>